<dbReference type="EMBL" id="LSRX01000311">
    <property type="protein sequence ID" value="OLQ00908.1"/>
    <property type="molecule type" value="Genomic_DNA"/>
</dbReference>
<dbReference type="AlphaFoldDB" id="A0A1Q9E0F6"/>
<gene>
    <name evidence="1" type="ORF">AK812_SmicGene16388</name>
</gene>
<accession>A0A1Q9E0F6</accession>
<keyword evidence="2" id="KW-1185">Reference proteome</keyword>
<organism evidence="1 2">
    <name type="scientific">Symbiodinium microadriaticum</name>
    <name type="common">Dinoflagellate</name>
    <name type="synonym">Zooxanthella microadriatica</name>
    <dbReference type="NCBI Taxonomy" id="2951"/>
    <lineage>
        <taxon>Eukaryota</taxon>
        <taxon>Sar</taxon>
        <taxon>Alveolata</taxon>
        <taxon>Dinophyceae</taxon>
        <taxon>Suessiales</taxon>
        <taxon>Symbiodiniaceae</taxon>
        <taxon>Symbiodinium</taxon>
    </lineage>
</organism>
<reference evidence="1 2" key="1">
    <citation type="submission" date="2016-02" db="EMBL/GenBank/DDBJ databases">
        <title>Genome analysis of coral dinoflagellate symbionts highlights evolutionary adaptations to a symbiotic lifestyle.</title>
        <authorList>
            <person name="Aranda M."/>
            <person name="Li Y."/>
            <person name="Liew Y.J."/>
            <person name="Baumgarten S."/>
            <person name="Simakov O."/>
            <person name="Wilson M."/>
            <person name="Piel J."/>
            <person name="Ashoor H."/>
            <person name="Bougouffa S."/>
            <person name="Bajic V.B."/>
            <person name="Ryu T."/>
            <person name="Ravasi T."/>
            <person name="Bayer T."/>
            <person name="Micklem G."/>
            <person name="Kim H."/>
            <person name="Bhak J."/>
            <person name="Lajeunesse T.C."/>
            <person name="Voolstra C.R."/>
        </authorList>
    </citation>
    <scope>NUCLEOTIDE SEQUENCE [LARGE SCALE GENOMIC DNA]</scope>
    <source>
        <strain evidence="1 2">CCMP2467</strain>
    </source>
</reference>
<protein>
    <submittedName>
        <fullName evidence="1">Uncharacterized protein</fullName>
    </submittedName>
</protein>
<proteinExistence type="predicted"/>
<evidence type="ECO:0000313" key="2">
    <source>
        <dbReference type="Proteomes" id="UP000186817"/>
    </source>
</evidence>
<evidence type="ECO:0000313" key="1">
    <source>
        <dbReference type="EMBL" id="OLQ00908.1"/>
    </source>
</evidence>
<name>A0A1Q9E0F6_SYMMI</name>
<comment type="caution">
    <text evidence="1">The sequence shown here is derived from an EMBL/GenBank/DDBJ whole genome shotgun (WGS) entry which is preliminary data.</text>
</comment>
<dbReference type="Proteomes" id="UP000186817">
    <property type="component" value="Unassembled WGS sequence"/>
</dbReference>
<sequence>MRLPLSFEYHRGESSKCRRVGAPLGELDAGASAGLAAHKVEGGVRAYCTGTSAGEGGAEAKRLRTRTEAVQCQSGVGLCCCHRRF</sequence>